<dbReference type="OrthoDB" id="617348at2"/>
<dbReference type="InterPro" id="IPR011990">
    <property type="entry name" value="TPR-like_helical_dom_sf"/>
</dbReference>
<dbReference type="GO" id="GO:0016020">
    <property type="term" value="C:membrane"/>
    <property type="evidence" value="ECO:0007669"/>
    <property type="project" value="InterPro"/>
</dbReference>
<evidence type="ECO:0000256" key="5">
    <source>
        <dbReference type="SAM" id="SignalP"/>
    </source>
</evidence>
<dbReference type="GO" id="GO:0000155">
    <property type="term" value="F:phosphorelay sensor kinase activity"/>
    <property type="evidence" value="ECO:0007669"/>
    <property type="project" value="InterPro"/>
</dbReference>
<dbReference type="CDD" id="cd16917">
    <property type="entry name" value="HATPase_UhpB-NarQ-NarX-like"/>
    <property type="match status" value="1"/>
</dbReference>
<evidence type="ECO:0000256" key="3">
    <source>
        <dbReference type="ARBA" id="ARBA00023012"/>
    </source>
</evidence>
<dbReference type="InterPro" id="IPR005467">
    <property type="entry name" value="His_kinase_dom"/>
</dbReference>
<feature type="transmembrane region" description="Helical" evidence="4">
    <location>
        <begin position="423"/>
        <end position="443"/>
    </location>
</feature>
<evidence type="ECO:0000259" key="6">
    <source>
        <dbReference type="PROSITE" id="PS50109"/>
    </source>
</evidence>
<feature type="domain" description="Histidine kinase" evidence="6">
    <location>
        <begin position="583"/>
        <end position="670"/>
    </location>
</feature>
<accession>A0A1N7KBE6</accession>
<keyword evidence="1" id="KW-0808">Transferase</keyword>
<dbReference type="PROSITE" id="PS50109">
    <property type="entry name" value="HIS_KIN"/>
    <property type="match status" value="1"/>
</dbReference>
<evidence type="ECO:0000256" key="2">
    <source>
        <dbReference type="ARBA" id="ARBA00022777"/>
    </source>
</evidence>
<keyword evidence="4" id="KW-0472">Membrane</keyword>
<dbReference type="Gene3D" id="1.20.5.1930">
    <property type="match status" value="1"/>
</dbReference>
<dbReference type="InterPro" id="IPR050482">
    <property type="entry name" value="Sensor_HK_TwoCompSys"/>
</dbReference>
<dbReference type="AlphaFoldDB" id="A0A1N7KBE6"/>
<dbReference type="SUPFAM" id="SSF55874">
    <property type="entry name" value="ATPase domain of HSP90 chaperone/DNA topoisomerase II/histidine kinase"/>
    <property type="match status" value="1"/>
</dbReference>
<dbReference type="EMBL" id="FTOR01000001">
    <property type="protein sequence ID" value="SIS58927.1"/>
    <property type="molecule type" value="Genomic_DNA"/>
</dbReference>
<dbReference type="STRING" id="477680.SAMN05421788_10194"/>
<feature type="chain" id="PRO_5009943098" evidence="5">
    <location>
        <begin position="39"/>
        <end position="676"/>
    </location>
</feature>
<feature type="signal peptide" evidence="5">
    <location>
        <begin position="1"/>
        <end position="38"/>
    </location>
</feature>
<evidence type="ECO:0000256" key="1">
    <source>
        <dbReference type="ARBA" id="ARBA00022679"/>
    </source>
</evidence>
<dbReference type="InterPro" id="IPR011712">
    <property type="entry name" value="Sig_transdc_His_kin_sub3_dim/P"/>
</dbReference>
<dbReference type="GO" id="GO:0046983">
    <property type="term" value="F:protein dimerization activity"/>
    <property type="evidence" value="ECO:0007669"/>
    <property type="project" value="InterPro"/>
</dbReference>
<evidence type="ECO:0000256" key="4">
    <source>
        <dbReference type="SAM" id="Phobius"/>
    </source>
</evidence>
<evidence type="ECO:0000313" key="7">
    <source>
        <dbReference type="EMBL" id="SIS58927.1"/>
    </source>
</evidence>
<reference evidence="8" key="1">
    <citation type="submission" date="2017-01" db="EMBL/GenBank/DDBJ databases">
        <authorList>
            <person name="Varghese N."/>
            <person name="Submissions S."/>
        </authorList>
    </citation>
    <scope>NUCLEOTIDE SEQUENCE [LARGE SCALE GENOMIC DNA]</scope>
    <source>
        <strain evidence="8">DSM 21054</strain>
    </source>
</reference>
<keyword evidence="2 7" id="KW-0418">Kinase</keyword>
<dbReference type="Pfam" id="PF02518">
    <property type="entry name" value="HATPase_c"/>
    <property type="match status" value="1"/>
</dbReference>
<organism evidence="7 8">
    <name type="scientific">Filimonas lacunae</name>
    <dbReference type="NCBI Taxonomy" id="477680"/>
    <lineage>
        <taxon>Bacteria</taxon>
        <taxon>Pseudomonadati</taxon>
        <taxon>Bacteroidota</taxon>
        <taxon>Chitinophagia</taxon>
        <taxon>Chitinophagales</taxon>
        <taxon>Chitinophagaceae</taxon>
        <taxon>Filimonas</taxon>
    </lineage>
</organism>
<dbReference type="Proteomes" id="UP000186917">
    <property type="component" value="Unassembled WGS sequence"/>
</dbReference>
<dbReference type="SMART" id="SM00387">
    <property type="entry name" value="HATPase_c"/>
    <property type="match status" value="1"/>
</dbReference>
<evidence type="ECO:0000313" key="8">
    <source>
        <dbReference type="Proteomes" id="UP000186917"/>
    </source>
</evidence>
<keyword evidence="5" id="KW-0732">Signal</keyword>
<keyword evidence="3" id="KW-0902">Two-component regulatory system</keyword>
<dbReference type="InterPro" id="IPR003594">
    <property type="entry name" value="HATPase_dom"/>
</dbReference>
<dbReference type="SUPFAM" id="SSF48452">
    <property type="entry name" value="TPR-like"/>
    <property type="match status" value="1"/>
</dbReference>
<keyword evidence="8" id="KW-1185">Reference proteome</keyword>
<keyword evidence="4" id="KW-1133">Transmembrane helix</keyword>
<dbReference type="InterPro" id="IPR036890">
    <property type="entry name" value="HATPase_C_sf"/>
</dbReference>
<dbReference type="RefSeq" id="WP_076374609.1">
    <property type="nucleotide sequence ID" value="NZ_AP017422.1"/>
</dbReference>
<dbReference type="Gene3D" id="3.30.565.10">
    <property type="entry name" value="Histidine kinase-like ATPase, C-terminal domain"/>
    <property type="match status" value="1"/>
</dbReference>
<name>A0A1N7KBE6_9BACT</name>
<dbReference type="Pfam" id="PF07730">
    <property type="entry name" value="HisKA_3"/>
    <property type="match status" value="1"/>
</dbReference>
<gene>
    <name evidence="7" type="ORF">SAMN05421788_10194</name>
</gene>
<sequence length="676" mass="77602">MRFAYKCPIAKHFLHPVRSTTLCLSILLLFLFPLAASAQQLTRPEGSNLQDTAAIHRLLKTGRSIKHSFPDSAFYYFNKALIGSYGANYSEGVVLAQYELSRWYYNSNIQLSINSACAALTEFEKEHLTNNTLKCQVYLALAKAYEANAKIDSAAYYYYYLNEEVDKGRIKDPYFEVSLYTTLALFWLNSDNQLDPEFAKPLKNFIDKAQHTLNQLPDNSSTNASFYQLQAIYYLSINRYDSARFYLQKQLALCENTTPMPSSMASVLLNISNAYVMEHKPGEAIPYINRVRSTYKSIPTQDRYYITANLHLADVYFQQKKYGECIRILDSTWHYCKVNFVNKDVADAYKIYGDSYEKLGMKDQALTYKNLYITLYDSLAKRDRLNMSYKMESRYRLAEKDKKLAEQNLTISQAENDARRKNFWVAAISFLAILMILVAILWLRNIRHAQRLQTYQFEKQMEISRLTYTIQGEEKERRRIAAELHDGIVGLLVAAKINLNLVKKEYHFSNESNFTEGLQLIDQAASDLRKTAHNMMPEILMQDGLLKALEQFCNSIAANNTTSIYFEIVGTPVKLKSSLELALYRIVQELVHNIIKHARATEAMIQINFFENELSITVEDNGVGMDVHTTTQGIGIKSIYDRVKAINGNITIESGYSKGTSIYINLDLHKENLETA</sequence>
<keyword evidence="4" id="KW-0812">Transmembrane</keyword>
<protein>
    <submittedName>
        <fullName evidence="7">Histidine kinase</fullName>
    </submittedName>
</protein>
<proteinExistence type="predicted"/>
<dbReference type="Gene3D" id="1.25.40.10">
    <property type="entry name" value="Tetratricopeptide repeat domain"/>
    <property type="match status" value="1"/>
</dbReference>
<dbReference type="PANTHER" id="PTHR24421">
    <property type="entry name" value="NITRATE/NITRITE SENSOR PROTEIN NARX-RELATED"/>
    <property type="match status" value="1"/>
</dbReference>